<gene>
    <name evidence="2" type="ORF">PIB30_025484</name>
</gene>
<dbReference type="EMBL" id="JASCZI010181336">
    <property type="protein sequence ID" value="MED6182105.1"/>
    <property type="molecule type" value="Genomic_DNA"/>
</dbReference>
<feature type="compositionally biased region" description="Polar residues" evidence="1">
    <location>
        <begin position="71"/>
        <end position="81"/>
    </location>
</feature>
<reference evidence="2 3" key="1">
    <citation type="journal article" date="2023" name="Plants (Basel)">
        <title>Bridging the Gap: Combining Genomics and Transcriptomics Approaches to Understand Stylosanthes scabra, an Orphan Legume from the Brazilian Caatinga.</title>
        <authorList>
            <person name="Ferreira-Neto J.R.C."/>
            <person name="da Silva M.D."/>
            <person name="Binneck E."/>
            <person name="de Melo N.F."/>
            <person name="da Silva R.H."/>
            <person name="de Melo A.L.T.M."/>
            <person name="Pandolfi V."/>
            <person name="Bustamante F.O."/>
            <person name="Brasileiro-Vidal A.C."/>
            <person name="Benko-Iseppon A.M."/>
        </authorList>
    </citation>
    <scope>NUCLEOTIDE SEQUENCE [LARGE SCALE GENOMIC DNA]</scope>
    <source>
        <tissue evidence="2">Leaves</tissue>
    </source>
</reference>
<dbReference type="Proteomes" id="UP001341840">
    <property type="component" value="Unassembled WGS sequence"/>
</dbReference>
<proteinExistence type="predicted"/>
<sequence length="122" mass="13882">MVFKKPSGFRFGSIVRKPAGSTVQLRFSYQRFQECCVIEWLLGGAPGEPHEQRLSRTGRGSRPRCTGWRTRLTNDVPTTPNHMLRSMTDFSSSRVTTGYIWNTTEVGDRNQMPSLSRPISPF</sequence>
<evidence type="ECO:0000313" key="2">
    <source>
        <dbReference type="EMBL" id="MED6182105.1"/>
    </source>
</evidence>
<accession>A0ABU6WBZ5</accession>
<protein>
    <submittedName>
        <fullName evidence="2">Uncharacterized protein</fullName>
    </submittedName>
</protein>
<feature type="region of interest" description="Disordered" evidence="1">
    <location>
        <begin position="49"/>
        <end position="85"/>
    </location>
</feature>
<evidence type="ECO:0000256" key="1">
    <source>
        <dbReference type="SAM" id="MobiDB-lite"/>
    </source>
</evidence>
<evidence type="ECO:0000313" key="3">
    <source>
        <dbReference type="Proteomes" id="UP001341840"/>
    </source>
</evidence>
<keyword evidence="3" id="KW-1185">Reference proteome</keyword>
<name>A0ABU6WBZ5_9FABA</name>
<comment type="caution">
    <text evidence="2">The sequence shown here is derived from an EMBL/GenBank/DDBJ whole genome shotgun (WGS) entry which is preliminary data.</text>
</comment>
<organism evidence="2 3">
    <name type="scientific">Stylosanthes scabra</name>
    <dbReference type="NCBI Taxonomy" id="79078"/>
    <lineage>
        <taxon>Eukaryota</taxon>
        <taxon>Viridiplantae</taxon>
        <taxon>Streptophyta</taxon>
        <taxon>Embryophyta</taxon>
        <taxon>Tracheophyta</taxon>
        <taxon>Spermatophyta</taxon>
        <taxon>Magnoliopsida</taxon>
        <taxon>eudicotyledons</taxon>
        <taxon>Gunneridae</taxon>
        <taxon>Pentapetalae</taxon>
        <taxon>rosids</taxon>
        <taxon>fabids</taxon>
        <taxon>Fabales</taxon>
        <taxon>Fabaceae</taxon>
        <taxon>Papilionoideae</taxon>
        <taxon>50 kb inversion clade</taxon>
        <taxon>dalbergioids sensu lato</taxon>
        <taxon>Dalbergieae</taxon>
        <taxon>Pterocarpus clade</taxon>
        <taxon>Stylosanthes</taxon>
    </lineage>
</organism>